<dbReference type="SUPFAM" id="SSF116842">
    <property type="entry name" value="XseB-like"/>
    <property type="match status" value="1"/>
</dbReference>
<comment type="subcellular location">
    <subcellularLocation>
        <location evidence="6">Cytoplasm</location>
    </subcellularLocation>
</comment>
<reference evidence="9" key="1">
    <citation type="journal article" date="2019" name="Int. J. Syst. Evol. Microbiol.">
        <title>The Global Catalogue of Microorganisms (GCM) 10K type strain sequencing project: providing services to taxonomists for standard genome sequencing and annotation.</title>
        <authorList>
            <consortium name="The Broad Institute Genomics Platform"/>
            <consortium name="The Broad Institute Genome Sequencing Center for Infectious Disease"/>
            <person name="Wu L."/>
            <person name="Ma J."/>
        </authorList>
    </citation>
    <scope>NUCLEOTIDE SEQUENCE [LARGE SCALE GENOMIC DNA]</scope>
    <source>
        <strain evidence="9">NBRC 106348</strain>
    </source>
</reference>
<evidence type="ECO:0000313" key="8">
    <source>
        <dbReference type="EMBL" id="GMA22432.1"/>
    </source>
</evidence>
<evidence type="ECO:0000256" key="5">
    <source>
        <dbReference type="ARBA" id="ARBA00022839"/>
    </source>
</evidence>
<evidence type="ECO:0000313" key="9">
    <source>
        <dbReference type="Proteomes" id="UP001157091"/>
    </source>
</evidence>
<comment type="catalytic activity">
    <reaction evidence="6">
        <text>Exonucleolytic cleavage in either 5'- to 3'- or 3'- to 5'-direction to yield nucleoside 5'-phosphates.</text>
        <dbReference type="EC" id="3.1.11.6"/>
    </reaction>
</comment>
<evidence type="ECO:0000256" key="2">
    <source>
        <dbReference type="ARBA" id="ARBA00022490"/>
    </source>
</evidence>
<evidence type="ECO:0000256" key="6">
    <source>
        <dbReference type="HAMAP-Rule" id="MF_00337"/>
    </source>
</evidence>
<dbReference type="Pfam" id="PF02609">
    <property type="entry name" value="Exonuc_VII_S"/>
    <property type="match status" value="1"/>
</dbReference>
<dbReference type="Proteomes" id="UP001157091">
    <property type="component" value="Unassembled WGS sequence"/>
</dbReference>
<name>A0ABQ6HWA3_9MICO</name>
<feature type="compositionally biased region" description="Acidic residues" evidence="7">
    <location>
        <begin position="80"/>
        <end position="91"/>
    </location>
</feature>
<accession>A0ABQ6HWA3</accession>
<evidence type="ECO:0000256" key="1">
    <source>
        <dbReference type="ARBA" id="ARBA00009998"/>
    </source>
</evidence>
<dbReference type="RefSeq" id="WP_284291436.1">
    <property type="nucleotide sequence ID" value="NZ_BSUK01000001.1"/>
</dbReference>
<protein>
    <recommendedName>
        <fullName evidence="6">Exodeoxyribonuclease 7 small subunit</fullName>
        <ecNumber evidence="6">3.1.11.6</ecNumber>
    </recommendedName>
    <alternativeName>
        <fullName evidence="6">Exodeoxyribonuclease VII small subunit</fullName>
        <shortName evidence="6">Exonuclease VII small subunit</shortName>
    </alternativeName>
</protein>
<dbReference type="HAMAP" id="MF_00337">
    <property type="entry name" value="Exonuc_7_S"/>
    <property type="match status" value="1"/>
</dbReference>
<evidence type="ECO:0000256" key="7">
    <source>
        <dbReference type="SAM" id="MobiDB-lite"/>
    </source>
</evidence>
<dbReference type="Gene3D" id="1.10.287.1040">
    <property type="entry name" value="Exonuclease VII, small subunit"/>
    <property type="match status" value="1"/>
</dbReference>
<dbReference type="NCBIfam" id="TIGR01280">
    <property type="entry name" value="xseB"/>
    <property type="match status" value="1"/>
</dbReference>
<keyword evidence="2 6" id="KW-0963">Cytoplasm</keyword>
<dbReference type="EC" id="3.1.11.6" evidence="6"/>
<evidence type="ECO:0000256" key="4">
    <source>
        <dbReference type="ARBA" id="ARBA00022801"/>
    </source>
</evidence>
<dbReference type="InterPro" id="IPR037004">
    <property type="entry name" value="Exonuc_VII_ssu_sf"/>
</dbReference>
<keyword evidence="3 6" id="KW-0540">Nuclease</keyword>
<feature type="region of interest" description="Disordered" evidence="7">
    <location>
        <begin position="69"/>
        <end position="91"/>
    </location>
</feature>
<keyword evidence="4 6" id="KW-0378">Hydrolase</keyword>
<comment type="similarity">
    <text evidence="1 6">Belongs to the XseB family.</text>
</comment>
<organism evidence="8 9">
    <name type="scientific">Luteimicrobium album</name>
    <dbReference type="NCBI Taxonomy" id="1054550"/>
    <lineage>
        <taxon>Bacteria</taxon>
        <taxon>Bacillati</taxon>
        <taxon>Actinomycetota</taxon>
        <taxon>Actinomycetes</taxon>
        <taxon>Micrococcales</taxon>
        <taxon>Luteimicrobium</taxon>
    </lineage>
</organism>
<gene>
    <name evidence="6" type="primary">xseB</name>
    <name evidence="8" type="ORF">GCM10025864_01910</name>
</gene>
<comment type="subunit">
    <text evidence="6">Heterooligomer composed of large and small subunits.</text>
</comment>
<dbReference type="InterPro" id="IPR003761">
    <property type="entry name" value="Exonuc_VII_S"/>
</dbReference>
<proteinExistence type="inferred from homology"/>
<evidence type="ECO:0000256" key="3">
    <source>
        <dbReference type="ARBA" id="ARBA00022722"/>
    </source>
</evidence>
<keyword evidence="9" id="KW-1185">Reference proteome</keyword>
<keyword evidence="5 6" id="KW-0269">Exonuclease</keyword>
<dbReference type="NCBIfam" id="NF002139">
    <property type="entry name" value="PRK00977.1-3"/>
    <property type="match status" value="1"/>
</dbReference>
<dbReference type="PANTHER" id="PTHR34137">
    <property type="entry name" value="EXODEOXYRIBONUCLEASE 7 SMALL SUBUNIT"/>
    <property type="match status" value="1"/>
</dbReference>
<dbReference type="PANTHER" id="PTHR34137:SF1">
    <property type="entry name" value="EXODEOXYRIBONUCLEASE 7 SMALL SUBUNIT"/>
    <property type="match status" value="1"/>
</dbReference>
<sequence length="91" mass="9545">MSTAAPRPSTDNAVAALSYEEARDQLVDVVSRLEAGAATLEESLALWERGEALADRCQQWLDGARERLDAARGAAPAGASDDDADDAEASL</sequence>
<dbReference type="EMBL" id="BSUK01000001">
    <property type="protein sequence ID" value="GMA22432.1"/>
    <property type="molecule type" value="Genomic_DNA"/>
</dbReference>
<comment type="function">
    <text evidence="6">Bidirectionally degrades single-stranded DNA into large acid-insoluble oligonucleotides, which are then degraded further into small acid-soluble oligonucleotides.</text>
</comment>
<comment type="caution">
    <text evidence="8">The sequence shown here is derived from an EMBL/GenBank/DDBJ whole genome shotgun (WGS) entry which is preliminary data.</text>
</comment>